<protein>
    <recommendedName>
        <fullName evidence="2">DUF3615 domain-containing protein</fullName>
    </recommendedName>
</protein>
<proteinExistence type="predicted"/>
<dbReference type="AlphaFoldDB" id="A0A8T0XDZ8"/>
<keyword evidence="4" id="KW-1185">Reference proteome</keyword>
<feature type="region of interest" description="Disordered" evidence="1">
    <location>
        <begin position="1"/>
        <end position="63"/>
    </location>
</feature>
<dbReference type="Proteomes" id="UP000823388">
    <property type="component" value="Chromosome 1K"/>
</dbReference>
<sequence length="233" mass="25921">MLLRSGLATAFVPGPRRRSSGSSRAFDEAAARPRLLKRKSSGEVDTAPIRRVRKSPPASQELPVALYRRPKVEGKMLLPPPEAGSPAGDDGIGNNVDESSDEASLAELGVKVFPNMPPQSAANTWVRFVNNAKACINHYNMKYQADFVYKHILDCGLLLLREQDSSHYYHINFHAQDKKGHSQRFFGEIRVCVKPKEEDVTASIYRESTYCATAMISVYCQSLIGKNFLCEDV</sequence>
<name>A0A8T0XDZ8_PANVG</name>
<evidence type="ECO:0000256" key="1">
    <source>
        <dbReference type="SAM" id="MobiDB-lite"/>
    </source>
</evidence>
<evidence type="ECO:0000313" key="4">
    <source>
        <dbReference type="Proteomes" id="UP000823388"/>
    </source>
</evidence>
<evidence type="ECO:0000313" key="3">
    <source>
        <dbReference type="EMBL" id="KAG2656106.1"/>
    </source>
</evidence>
<comment type="caution">
    <text evidence="3">The sequence shown here is derived from an EMBL/GenBank/DDBJ whole genome shotgun (WGS) entry which is preliminary data.</text>
</comment>
<feature type="region of interest" description="Disordered" evidence="1">
    <location>
        <begin position="75"/>
        <end position="98"/>
    </location>
</feature>
<dbReference type="Pfam" id="PF12274">
    <property type="entry name" value="DUF3615"/>
    <property type="match status" value="1"/>
</dbReference>
<feature type="domain" description="DUF3615" evidence="2">
    <location>
        <begin position="132"/>
        <end position="206"/>
    </location>
</feature>
<organism evidence="3 4">
    <name type="scientific">Panicum virgatum</name>
    <name type="common">Blackwell switchgrass</name>
    <dbReference type="NCBI Taxonomy" id="38727"/>
    <lineage>
        <taxon>Eukaryota</taxon>
        <taxon>Viridiplantae</taxon>
        <taxon>Streptophyta</taxon>
        <taxon>Embryophyta</taxon>
        <taxon>Tracheophyta</taxon>
        <taxon>Spermatophyta</taxon>
        <taxon>Magnoliopsida</taxon>
        <taxon>Liliopsida</taxon>
        <taxon>Poales</taxon>
        <taxon>Poaceae</taxon>
        <taxon>PACMAD clade</taxon>
        <taxon>Panicoideae</taxon>
        <taxon>Panicodae</taxon>
        <taxon>Paniceae</taxon>
        <taxon>Panicinae</taxon>
        <taxon>Panicum</taxon>
        <taxon>Panicum sect. Hiantes</taxon>
    </lineage>
</organism>
<reference evidence="3" key="1">
    <citation type="submission" date="2020-05" db="EMBL/GenBank/DDBJ databases">
        <title>WGS assembly of Panicum virgatum.</title>
        <authorList>
            <person name="Lovell J.T."/>
            <person name="Jenkins J."/>
            <person name="Shu S."/>
            <person name="Juenger T.E."/>
            <person name="Schmutz J."/>
        </authorList>
    </citation>
    <scope>NUCLEOTIDE SEQUENCE</scope>
    <source>
        <strain evidence="3">AP13</strain>
    </source>
</reference>
<gene>
    <name evidence="3" type="ORF">PVAP13_1KG055100</name>
</gene>
<dbReference type="EMBL" id="CM029037">
    <property type="protein sequence ID" value="KAG2656106.1"/>
    <property type="molecule type" value="Genomic_DNA"/>
</dbReference>
<accession>A0A8T0XDZ8</accession>
<dbReference type="InterPro" id="IPR022059">
    <property type="entry name" value="DUF3615"/>
</dbReference>
<evidence type="ECO:0000259" key="2">
    <source>
        <dbReference type="Pfam" id="PF12274"/>
    </source>
</evidence>